<comment type="caution">
    <text evidence="1">The sequence shown here is derived from an EMBL/GenBank/DDBJ whole genome shotgun (WGS) entry which is preliminary data.</text>
</comment>
<keyword evidence="2" id="KW-1185">Reference proteome</keyword>
<accession>A0A926EII0</accession>
<evidence type="ECO:0000313" key="2">
    <source>
        <dbReference type="Proteomes" id="UP000655830"/>
    </source>
</evidence>
<gene>
    <name evidence="1" type="ORF">H8718_15975</name>
</gene>
<dbReference type="RefSeq" id="WP_249333709.1">
    <property type="nucleotide sequence ID" value="NZ_JACRSY010000034.1"/>
</dbReference>
<organism evidence="1 2">
    <name type="scientific">Zhenhengia yiwuensis</name>
    <dbReference type="NCBI Taxonomy" id="2763666"/>
    <lineage>
        <taxon>Bacteria</taxon>
        <taxon>Bacillati</taxon>
        <taxon>Bacillota</taxon>
        <taxon>Clostridia</taxon>
        <taxon>Lachnospirales</taxon>
        <taxon>Lachnospiraceae</taxon>
        <taxon>Zhenhengia</taxon>
    </lineage>
</organism>
<proteinExistence type="predicted"/>
<name>A0A926EII0_9FIRM</name>
<dbReference type="AlphaFoldDB" id="A0A926EII0"/>
<sequence length="107" mass="11704">MKSKKKKISQLSIILDEPLPTMSLGKLIGTASSYKATEETSLETILDELESLEDENAMSSFIDKYGASTFESLDELLAAHLSNPYELQVKAASSDKLFEGLESILGE</sequence>
<dbReference type="EMBL" id="JACRSY010000034">
    <property type="protein sequence ID" value="MBC8581014.1"/>
    <property type="molecule type" value="Genomic_DNA"/>
</dbReference>
<dbReference type="Proteomes" id="UP000655830">
    <property type="component" value="Unassembled WGS sequence"/>
</dbReference>
<protein>
    <submittedName>
        <fullName evidence="1">Uncharacterized protein</fullName>
    </submittedName>
</protein>
<evidence type="ECO:0000313" key="1">
    <source>
        <dbReference type="EMBL" id="MBC8581014.1"/>
    </source>
</evidence>
<reference evidence="1" key="1">
    <citation type="submission" date="2020-08" db="EMBL/GenBank/DDBJ databases">
        <title>Genome public.</title>
        <authorList>
            <person name="Liu C."/>
            <person name="Sun Q."/>
        </authorList>
    </citation>
    <scope>NUCLEOTIDE SEQUENCE</scope>
    <source>
        <strain evidence="1">NSJ-12</strain>
    </source>
</reference>